<dbReference type="AlphaFoldDB" id="A0A7C8IKB7"/>
<keyword evidence="1" id="KW-0732">Signal</keyword>
<evidence type="ECO:0000313" key="3">
    <source>
        <dbReference type="Proteomes" id="UP000481861"/>
    </source>
</evidence>
<feature type="signal peptide" evidence="1">
    <location>
        <begin position="1"/>
        <end position="20"/>
    </location>
</feature>
<evidence type="ECO:0000256" key="1">
    <source>
        <dbReference type="SAM" id="SignalP"/>
    </source>
</evidence>
<protein>
    <submittedName>
        <fullName evidence="2">Uncharacterized protein</fullName>
    </submittedName>
</protein>
<proteinExistence type="predicted"/>
<reference evidence="2 3" key="1">
    <citation type="submission" date="2020-01" db="EMBL/GenBank/DDBJ databases">
        <authorList>
            <consortium name="DOE Joint Genome Institute"/>
            <person name="Haridas S."/>
            <person name="Albert R."/>
            <person name="Binder M."/>
            <person name="Bloem J."/>
            <person name="Labutti K."/>
            <person name="Salamov A."/>
            <person name="Andreopoulos B."/>
            <person name="Baker S.E."/>
            <person name="Barry K."/>
            <person name="Bills G."/>
            <person name="Bluhm B.H."/>
            <person name="Cannon C."/>
            <person name="Castanera R."/>
            <person name="Culley D.E."/>
            <person name="Daum C."/>
            <person name="Ezra D."/>
            <person name="Gonzalez J.B."/>
            <person name="Henrissat B."/>
            <person name="Kuo A."/>
            <person name="Liang C."/>
            <person name="Lipzen A."/>
            <person name="Lutzoni F."/>
            <person name="Magnuson J."/>
            <person name="Mondo S."/>
            <person name="Nolan M."/>
            <person name="Ohm R."/>
            <person name="Pangilinan J."/>
            <person name="Park H.-J.H."/>
            <person name="Ramirez L."/>
            <person name="Alfaro M."/>
            <person name="Sun H."/>
            <person name="Tritt A."/>
            <person name="Yoshinaga Y."/>
            <person name="Zwiers L.-H.L."/>
            <person name="Turgeon B.G."/>
            <person name="Goodwin S.B."/>
            <person name="Spatafora J.W."/>
            <person name="Crous P.W."/>
            <person name="Grigoriev I.V."/>
        </authorList>
    </citation>
    <scope>NUCLEOTIDE SEQUENCE [LARGE SCALE GENOMIC DNA]</scope>
    <source>
        <strain evidence="2 3">CBS 611.86</strain>
    </source>
</reference>
<comment type="caution">
    <text evidence="2">The sequence shown here is derived from an EMBL/GenBank/DDBJ whole genome shotgun (WGS) entry which is preliminary data.</text>
</comment>
<feature type="chain" id="PRO_5028902377" evidence="1">
    <location>
        <begin position="21"/>
        <end position="465"/>
    </location>
</feature>
<keyword evidence="3" id="KW-1185">Reference proteome</keyword>
<gene>
    <name evidence="2" type="ORF">BDV95DRAFT_656744</name>
</gene>
<organism evidence="2 3">
    <name type="scientific">Massariosphaeria phaeospora</name>
    <dbReference type="NCBI Taxonomy" id="100035"/>
    <lineage>
        <taxon>Eukaryota</taxon>
        <taxon>Fungi</taxon>
        <taxon>Dikarya</taxon>
        <taxon>Ascomycota</taxon>
        <taxon>Pezizomycotina</taxon>
        <taxon>Dothideomycetes</taxon>
        <taxon>Pleosporomycetidae</taxon>
        <taxon>Pleosporales</taxon>
        <taxon>Pleosporales incertae sedis</taxon>
        <taxon>Massariosphaeria</taxon>
    </lineage>
</organism>
<accession>A0A7C8IKB7</accession>
<dbReference type="EMBL" id="JAADJZ010000005">
    <property type="protein sequence ID" value="KAF2874967.1"/>
    <property type="molecule type" value="Genomic_DNA"/>
</dbReference>
<dbReference type="OrthoDB" id="3759935at2759"/>
<name>A0A7C8IKB7_9PLEO</name>
<dbReference type="Proteomes" id="UP000481861">
    <property type="component" value="Unassembled WGS sequence"/>
</dbReference>
<sequence length="465" mass="49173">MLCPLAVTLFASLLATQAAASPFPLSHSTAPVSDGHAPTPEEVCAGADRQVFDPKAFQLSGAARFFADFLASNGTNDWPRQLDEVTTNIPLFKSAIDCRNLGGQGCPIPTVSCGQFTPPEVWWIRVAMSKAHDFFTQSHEKLQDETIIQSLSVDQMISDFDAKTADPRAVLSSVGAALGIANVLVKRTPLGFASELGDTFSVIGSIFGIVSANSAPKITNGDLKLSIESTLIDLFKATNDQIAAFNNKLMGGDADIDLAELLKIVGSGTGRSTLGNDNVIARIFSNGAFLVPASQSDLAAGIAASMRTVKQQLVGALLKAKNFYIFVDKDRDQDACNSIKGAVFSKGECFALEQPISKRIFLGPVPHKATGPIPAQFIDHLTDPSTYDIALFKLFQSADQCKSGGPPAGLDADAFKGAENLFPTCFFNLDVIRAKGDPCKNRVFVGGTGAASGLPGYLLKACEGN</sequence>
<evidence type="ECO:0000313" key="2">
    <source>
        <dbReference type="EMBL" id="KAF2874967.1"/>
    </source>
</evidence>